<protein>
    <submittedName>
        <fullName evidence="1">Uncharacterized protein</fullName>
    </submittedName>
</protein>
<sequence>MGAIASTLVELSGPGAVHGIVPAALARYEEEVTKERANPSRFGTRTVVRDMHTRKRLMVKSVLDGAAGSGFVALSGGYGTMEELLEITTWYQLGIHGCGVCVFNVGGFYRGLLHWINQVVQDGFVDPKDAGILRVAESADEVVSCLGDKHQDSRIGELEWI</sequence>
<dbReference type="Proteomes" id="UP001148629">
    <property type="component" value="Unassembled WGS sequence"/>
</dbReference>
<name>A0ACC1RX24_9HYPO</name>
<keyword evidence="2" id="KW-1185">Reference proteome</keyword>
<proteinExistence type="predicted"/>
<gene>
    <name evidence="1" type="ORF">NM208_g10670</name>
</gene>
<organism evidence="1 2">
    <name type="scientific">Fusarium decemcellulare</name>
    <dbReference type="NCBI Taxonomy" id="57161"/>
    <lineage>
        <taxon>Eukaryota</taxon>
        <taxon>Fungi</taxon>
        <taxon>Dikarya</taxon>
        <taxon>Ascomycota</taxon>
        <taxon>Pezizomycotina</taxon>
        <taxon>Sordariomycetes</taxon>
        <taxon>Hypocreomycetidae</taxon>
        <taxon>Hypocreales</taxon>
        <taxon>Nectriaceae</taxon>
        <taxon>Fusarium</taxon>
        <taxon>Fusarium decemcellulare species complex</taxon>
    </lineage>
</organism>
<comment type="caution">
    <text evidence="1">The sequence shown here is derived from an EMBL/GenBank/DDBJ whole genome shotgun (WGS) entry which is preliminary data.</text>
</comment>
<accession>A0ACC1RX24</accession>
<reference evidence="1" key="1">
    <citation type="submission" date="2022-08" db="EMBL/GenBank/DDBJ databases">
        <title>Genome Sequence of Fusarium decemcellulare.</title>
        <authorList>
            <person name="Buettner E."/>
        </authorList>
    </citation>
    <scope>NUCLEOTIDE SEQUENCE</scope>
    <source>
        <strain evidence="1">Babe19</strain>
    </source>
</reference>
<dbReference type="EMBL" id="JANRMS010001550">
    <property type="protein sequence ID" value="KAJ3527497.1"/>
    <property type="molecule type" value="Genomic_DNA"/>
</dbReference>
<evidence type="ECO:0000313" key="2">
    <source>
        <dbReference type="Proteomes" id="UP001148629"/>
    </source>
</evidence>
<evidence type="ECO:0000313" key="1">
    <source>
        <dbReference type="EMBL" id="KAJ3527497.1"/>
    </source>
</evidence>